<evidence type="ECO:0008006" key="4">
    <source>
        <dbReference type="Google" id="ProtNLM"/>
    </source>
</evidence>
<comment type="caution">
    <text evidence="2">The sequence shown here is derived from an EMBL/GenBank/DDBJ whole genome shotgun (WGS) entry which is preliminary data.</text>
</comment>
<dbReference type="Proteomes" id="UP000271272">
    <property type="component" value="Unassembled WGS sequence"/>
</dbReference>
<dbReference type="OrthoDB" id="3254621at2"/>
<keyword evidence="3" id="KW-1185">Reference proteome</keyword>
<gene>
    <name evidence="2" type="ORF">EII10_06565</name>
</gene>
<keyword evidence="1" id="KW-0732">Signal</keyword>
<organism evidence="2 3">
    <name type="scientific">Actinomyces bowdenii</name>
    <dbReference type="NCBI Taxonomy" id="131109"/>
    <lineage>
        <taxon>Bacteria</taxon>
        <taxon>Bacillati</taxon>
        <taxon>Actinomycetota</taxon>
        <taxon>Actinomycetes</taxon>
        <taxon>Actinomycetales</taxon>
        <taxon>Actinomycetaceae</taxon>
        <taxon>Actinomyces</taxon>
    </lineage>
</organism>
<proteinExistence type="predicted"/>
<evidence type="ECO:0000313" key="2">
    <source>
        <dbReference type="EMBL" id="RRD29325.1"/>
    </source>
</evidence>
<feature type="chain" id="PRO_5039583824" description="Lipoprotein" evidence="1">
    <location>
        <begin position="26"/>
        <end position="183"/>
    </location>
</feature>
<dbReference type="RefSeq" id="WP_124933707.1">
    <property type="nucleotide sequence ID" value="NZ_JAGFOU010000018.1"/>
</dbReference>
<accession>A0A3P1V7K1</accession>
<dbReference type="PROSITE" id="PS51257">
    <property type="entry name" value="PROKAR_LIPOPROTEIN"/>
    <property type="match status" value="1"/>
</dbReference>
<sequence>MTRSPQPSRLTRAVVGALIAGAALAGCSAHPGQAAVITYTDSQGERQQLRLSEDRVQGIASELGPLGAGPDQVVQALADAPFIEDAARAHGLSVSAQQAREALDAAQAQTGAATVDSASLSDGAVDVVRLSLLSNELSQLPEAPDIQAQYQAWHGSSHVAYAPRYQSQSRPWILGGGPGLLQG</sequence>
<evidence type="ECO:0000256" key="1">
    <source>
        <dbReference type="SAM" id="SignalP"/>
    </source>
</evidence>
<dbReference type="AlphaFoldDB" id="A0A3P1V7K1"/>
<evidence type="ECO:0000313" key="3">
    <source>
        <dbReference type="Proteomes" id="UP000271272"/>
    </source>
</evidence>
<dbReference type="EMBL" id="RQZC01000008">
    <property type="protein sequence ID" value="RRD29325.1"/>
    <property type="molecule type" value="Genomic_DNA"/>
</dbReference>
<feature type="signal peptide" evidence="1">
    <location>
        <begin position="1"/>
        <end position="25"/>
    </location>
</feature>
<name>A0A3P1V7K1_9ACTO</name>
<protein>
    <recommendedName>
        <fullName evidence="4">Lipoprotein</fullName>
    </recommendedName>
</protein>
<reference evidence="2 3" key="1">
    <citation type="submission" date="2018-11" db="EMBL/GenBank/DDBJ databases">
        <title>Genomes From Bacteria Associated with the Canine Oral Cavity: a Test Case for Automated Genome-Based Taxonomic Assignment.</title>
        <authorList>
            <person name="Coil D.A."/>
            <person name="Jospin G."/>
            <person name="Darling A.E."/>
            <person name="Wallis C."/>
            <person name="Davis I.J."/>
            <person name="Harris S."/>
            <person name="Eisen J.A."/>
            <person name="Holcombe L.J."/>
            <person name="O'Flynn C."/>
        </authorList>
    </citation>
    <scope>NUCLEOTIDE SEQUENCE [LARGE SCALE GENOMIC DNA]</scope>
    <source>
        <strain evidence="2 3">OH5050</strain>
    </source>
</reference>